<dbReference type="EMBL" id="SMOG01000007">
    <property type="protein sequence ID" value="TDF73258.1"/>
    <property type="molecule type" value="Genomic_DNA"/>
</dbReference>
<dbReference type="Proteomes" id="UP000294588">
    <property type="component" value="Unassembled WGS sequence"/>
</dbReference>
<name>A0AC61QJI2_9BACT</name>
<accession>A0AC61QJI2</accession>
<keyword evidence="2" id="KW-1185">Reference proteome</keyword>
<proteinExistence type="predicted"/>
<evidence type="ECO:0000313" key="1">
    <source>
        <dbReference type="EMBL" id="TDF73258.1"/>
    </source>
</evidence>
<protein>
    <submittedName>
        <fullName evidence="1">Uncharacterized protein</fullName>
    </submittedName>
</protein>
<comment type="caution">
    <text evidence="1">The sequence shown here is derived from an EMBL/GenBank/DDBJ whole genome shotgun (WGS) entry which is preliminary data.</text>
</comment>
<evidence type="ECO:0000313" key="2">
    <source>
        <dbReference type="Proteomes" id="UP000294588"/>
    </source>
</evidence>
<organism evidence="1 2">
    <name type="scientific">Candidatus Syntrophosphaera thermopropionivorans</name>
    <dbReference type="NCBI Taxonomy" id="2593015"/>
    <lineage>
        <taxon>Bacteria</taxon>
        <taxon>Pseudomonadati</taxon>
        <taxon>Candidatus Cloacimonadota</taxon>
        <taxon>Candidatus Cloacimonadia</taxon>
        <taxon>Candidatus Cloacimonadales</taxon>
        <taxon>Candidatus Cloacimonadaceae</taxon>
        <taxon>Candidatus Syntrophosphaera</taxon>
    </lineage>
</organism>
<gene>
    <name evidence="1" type="ORF">E0946_03545</name>
</gene>
<sequence length="149" mass="17416">MSRTSESALQQEILSWIRQNQYVYLATVDKRQPHVRPMVMFVFDDRFFFVTFTGDAKVNQIANNKWVEVCVPLHESGNTGYIRLTGVAHIVKNPALKAEAAEQCFFFDEYFRGYDDPDYTLIEFMPETAEYLRPGERYSQTCNLKRYSG</sequence>
<reference evidence="1" key="1">
    <citation type="submission" date="2019-03" db="EMBL/GenBank/DDBJ databases">
        <title>Candidatus Syntrophosphaera thermopropionivorans: a novel player in syntrophic propionate oxidation during anaerobic digestion.</title>
        <authorList>
            <person name="Dyksma S."/>
        </authorList>
    </citation>
    <scope>NUCLEOTIDE SEQUENCE</scope>
    <source>
        <strain evidence="1">W5</strain>
    </source>
</reference>